<dbReference type="EMBL" id="CP001277">
    <property type="protein sequence ID" value="ACQ67968.1"/>
    <property type="molecule type" value="Genomic_DNA"/>
</dbReference>
<keyword evidence="2" id="KW-1185">Reference proteome</keyword>
<protein>
    <submittedName>
        <fullName evidence="1">Uncharacterized protein</fullName>
    </submittedName>
</protein>
<organism evidence="1 2">
    <name type="scientific">Hamiltonella defensa subsp. Acyrthosiphon pisum (strain 5AT)</name>
    <dbReference type="NCBI Taxonomy" id="572265"/>
    <lineage>
        <taxon>Bacteria</taxon>
        <taxon>Pseudomonadati</taxon>
        <taxon>Pseudomonadota</taxon>
        <taxon>Gammaproteobacteria</taxon>
        <taxon>Enterobacterales</taxon>
        <taxon>Enterobacteriaceae</taxon>
        <taxon>aphid secondary symbionts</taxon>
        <taxon>Candidatus Williamhamiltonella</taxon>
    </lineage>
</organism>
<dbReference type="KEGG" id="hde:HDEF_1325"/>
<sequence length="45" mass="5206">MAKLLDGTIHATPPIFRRDARWRGVKFLEMRANLARMAGRALQIR</sequence>
<proteinExistence type="predicted"/>
<name>C4K5X4_HAMD5</name>
<dbReference type="HOGENOM" id="CLU_3200558_0_0_6"/>
<dbReference type="Proteomes" id="UP000002334">
    <property type="component" value="Chromosome"/>
</dbReference>
<dbReference type="AlphaFoldDB" id="C4K5X4"/>
<evidence type="ECO:0000313" key="2">
    <source>
        <dbReference type="Proteomes" id="UP000002334"/>
    </source>
</evidence>
<accession>C4K5X4</accession>
<evidence type="ECO:0000313" key="1">
    <source>
        <dbReference type="EMBL" id="ACQ67968.1"/>
    </source>
</evidence>
<gene>
    <name evidence="1" type="ordered locus">HDEF_1325</name>
</gene>
<reference evidence="1 2" key="1">
    <citation type="journal article" date="2009" name="Proc. Natl. Acad. Sci. U.S.A.">
        <title>Hamiltonella defensa, genome evolution of protective bacterial endosymbiont from pathogenic ancestors.</title>
        <authorList>
            <person name="Degnan P.H."/>
            <person name="Yu Y."/>
            <person name="Sisneros N."/>
            <person name="Wing R.A."/>
            <person name="Moran N.A."/>
        </authorList>
    </citation>
    <scope>NUCLEOTIDE SEQUENCE [LARGE SCALE GENOMIC DNA]</scope>
    <source>
        <strain evidence="2">5AT</strain>
    </source>
</reference>